<dbReference type="InterPro" id="IPR011006">
    <property type="entry name" value="CheY-like_superfamily"/>
</dbReference>
<organism evidence="10 11">
    <name type="scientific">Auraticoccus cholistanensis</name>
    <dbReference type="NCBI Taxonomy" id="2656650"/>
    <lineage>
        <taxon>Bacteria</taxon>
        <taxon>Bacillati</taxon>
        <taxon>Actinomycetota</taxon>
        <taxon>Actinomycetes</taxon>
        <taxon>Propionibacteriales</taxon>
        <taxon>Propionibacteriaceae</taxon>
        <taxon>Auraticoccus</taxon>
    </lineage>
</organism>
<evidence type="ECO:0000256" key="3">
    <source>
        <dbReference type="ARBA" id="ARBA00023015"/>
    </source>
</evidence>
<dbReference type="PANTHER" id="PTHR48111">
    <property type="entry name" value="REGULATOR OF RPOS"/>
    <property type="match status" value="1"/>
</dbReference>
<evidence type="ECO:0000259" key="8">
    <source>
        <dbReference type="PROSITE" id="PS50110"/>
    </source>
</evidence>
<dbReference type="Gene3D" id="1.10.10.10">
    <property type="entry name" value="Winged helix-like DNA-binding domain superfamily/Winged helix DNA-binding domain"/>
    <property type="match status" value="1"/>
</dbReference>
<dbReference type="SUPFAM" id="SSF52172">
    <property type="entry name" value="CheY-like"/>
    <property type="match status" value="1"/>
</dbReference>
<dbReference type="GO" id="GO:0032993">
    <property type="term" value="C:protein-DNA complex"/>
    <property type="evidence" value="ECO:0007669"/>
    <property type="project" value="TreeGrafter"/>
</dbReference>
<dbReference type="PANTHER" id="PTHR48111:SF4">
    <property type="entry name" value="DNA-BINDING DUAL TRANSCRIPTIONAL REGULATOR OMPR"/>
    <property type="match status" value="1"/>
</dbReference>
<dbReference type="Pfam" id="PF00072">
    <property type="entry name" value="Response_reg"/>
    <property type="match status" value="1"/>
</dbReference>
<dbReference type="GO" id="GO:0000156">
    <property type="term" value="F:phosphorelay response regulator activity"/>
    <property type="evidence" value="ECO:0007669"/>
    <property type="project" value="TreeGrafter"/>
</dbReference>
<feature type="DNA-binding region" description="OmpR/PhoB-type" evidence="7">
    <location>
        <begin position="125"/>
        <end position="224"/>
    </location>
</feature>
<sequence>MPHVLLIEDDPGIRTNLVRALGERGYAVSTASAGIPGLQQCIDERPDMVVLDLGLPDVDGLEVLRMLRAVSQTPVVVITARDGEGPLVQALDAGADDYVSKPFSSTQLDARIRAVLRRVATGTREAPITVGGLVVDRRRREATLDGRVVELTPKLFDLLSLLASRAGEVVTKREMATEVWNQPYGGTDKTVDVHLSWLRRRLGESAGEPRYLLTARGVGVRLVDPTSSD</sequence>
<feature type="domain" description="Response regulatory" evidence="8">
    <location>
        <begin position="3"/>
        <end position="116"/>
    </location>
</feature>
<name>A0A6A9V1P0_9ACTN</name>
<dbReference type="Proteomes" id="UP000435304">
    <property type="component" value="Unassembled WGS sequence"/>
</dbReference>
<dbReference type="AlphaFoldDB" id="A0A6A9V1P0"/>
<keyword evidence="2" id="KW-0902">Two-component regulatory system</keyword>
<keyword evidence="5" id="KW-0804">Transcription</keyword>
<dbReference type="Gene3D" id="6.10.250.690">
    <property type="match status" value="1"/>
</dbReference>
<dbReference type="InterPro" id="IPR036388">
    <property type="entry name" value="WH-like_DNA-bd_sf"/>
</dbReference>
<proteinExistence type="predicted"/>
<evidence type="ECO:0000256" key="4">
    <source>
        <dbReference type="ARBA" id="ARBA00023125"/>
    </source>
</evidence>
<keyword evidence="3" id="KW-0805">Transcription regulation</keyword>
<evidence type="ECO:0000256" key="7">
    <source>
        <dbReference type="PROSITE-ProRule" id="PRU01091"/>
    </source>
</evidence>
<dbReference type="EMBL" id="WPCU01000010">
    <property type="protein sequence ID" value="MVA77500.1"/>
    <property type="molecule type" value="Genomic_DNA"/>
</dbReference>
<dbReference type="InterPro" id="IPR001789">
    <property type="entry name" value="Sig_transdc_resp-reg_receiver"/>
</dbReference>
<dbReference type="GO" id="GO:0006355">
    <property type="term" value="P:regulation of DNA-templated transcription"/>
    <property type="evidence" value="ECO:0007669"/>
    <property type="project" value="InterPro"/>
</dbReference>
<reference evidence="10 11" key="1">
    <citation type="submission" date="2019-12" db="EMBL/GenBank/DDBJ databases">
        <title>Auraticoccus cholistani sp. nov., an actinomycete isolated from soil of Cholistan desert.</title>
        <authorList>
            <person name="Cheema M.T."/>
        </authorList>
    </citation>
    <scope>NUCLEOTIDE SEQUENCE [LARGE SCALE GENOMIC DNA]</scope>
    <source>
        <strain evidence="10 11">F435</strain>
    </source>
</reference>
<dbReference type="InterPro" id="IPR039420">
    <property type="entry name" value="WalR-like"/>
</dbReference>
<comment type="caution">
    <text evidence="10">The sequence shown here is derived from an EMBL/GenBank/DDBJ whole genome shotgun (WGS) entry which is preliminary data.</text>
</comment>
<dbReference type="PROSITE" id="PS51755">
    <property type="entry name" value="OMPR_PHOB"/>
    <property type="match status" value="1"/>
</dbReference>
<keyword evidence="4 7" id="KW-0238">DNA-binding</keyword>
<evidence type="ECO:0000256" key="5">
    <source>
        <dbReference type="ARBA" id="ARBA00023163"/>
    </source>
</evidence>
<dbReference type="Pfam" id="PF00486">
    <property type="entry name" value="Trans_reg_C"/>
    <property type="match status" value="1"/>
</dbReference>
<gene>
    <name evidence="10" type="ORF">GC722_15960</name>
</gene>
<evidence type="ECO:0000259" key="9">
    <source>
        <dbReference type="PROSITE" id="PS51755"/>
    </source>
</evidence>
<evidence type="ECO:0000256" key="6">
    <source>
        <dbReference type="PROSITE-ProRule" id="PRU00169"/>
    </source>
</evidence>
<dbReference type="SMART" id="SM00862">
    <property type="entry name" value="Trans_reg_C"/>
    <property type="match status" value="1"/>
</dbReference>
<keyword evidence="1 6" id="KW-0597">Phosphoprotein</keyword>
<dbReference type="PROSITE" id="PS50110">
    <property type="entry name" value="RESPONSE_REGULATORY"/>
    <property type="match status" value="1"/>
</dbReference>
<dbReference type="InterPro" id="IPR001867">
    <property type="entry name" value="OmpR/PhoB-type_DNA-bd"/>
</dbReference>
<accession>A0A6A9V1P0</accession>
<dbReference type="RefSeq" id="WP_156611730.1">
    <property type="nucleotide sequence ID" value="NZ_WPCU01000010.1"/>
</dbReference>
<evidence type="ECO:0000256" key="2">
    <source>
        <dbReference type="ARBA" id="ARBA00023012"/>
    </source>
</evidence>
<dbReference type="Gene3D" id="3.40.50.2300">
    <property type="match status" value="1"/>
</dbReference>
<dbReference type="FunFam" id="1.10.10.10:FF:000018">
    <property type="entry name" value="DNA-binding response regulator ResD"/>
    <property type="match status" value="1"/>
</dbReference>
<dbReference type="GO" id="GO:0005829">
    <property type="term" value="C:cytosol"/>
    <property type="evidence" value="ECO:0007669"/>
    <property type="project" value="TreeGrafter"/>
</dbReference>
<feature type="modified residue" description="4-aspartylphosphate" evidence="6">
    <location>
        <position position="52"/>
    </location>
</feature>
<dbReference type="SMART" id="SM00448">
    <property type="entry name" value="REC"/>
    <property type="match status" value="1"/>
</dbReference>
<keyword evidence="11" id="KW-1185">Reference proteome</keyword>
<evidence type="ECO:0000313" key="10">
    <source>
        <dbReference type="EMBL" id="MVA77500.1"/>
    </source>
</evidence>
<dbReference type="CDD" id="cd00383">
    <property type="entry name" value="trans_reg_C"/>
    <property type="match status" value="1"/>
</dbReference>
<evidence type="ECO:0000313" key="11">
    <source>
        <dbReference type="Proteomes" id="UP000435304"/>
    </source>
</evidence>
<feature type="domain" description="OmpR/PhoB-type" evidence="9">
    <location>
        <begin position="125"/>
        <end position="224"/>
    </location>
</feature>
<protein>
    <submittedName>
        <fullName evidence="10">Response regulator</fullName>
    </submittedName>
</protein>
<dbReference type="GO" id="GO:0000976">
    <property type="term" value="F:transcription cis-regulatory region binding"/>
    <property type="evidence" value="ECO:0007669"/>
    <property type="project" value="TreeGrafter"/>
</dbReference>
<evidence type="ECO:0000256" key="1">
    <source>
        <dbReference type="ARBA" id="ARBA00022553"/>
    </source>
</evidence>